<evidence type="ECO:0000256" key="2">
    <source>
        <dbReference type="ARBA" id="ARBA00023125"/>
    </source>
</evidence>
<dbReference type="CDD" id="cd07377">
    <property type="entry name" value="WHTH_GntR"/>
    <property type="match status" value="1"/>
</dbReference>
<feature type="region of interest" description="Disordered" evidence="4">
    <location>
        <begin position="223"/>
        <end position="303"/>
    </location>
</feature>
<dbReference type="EMBL" id="NEVM01000005">
    <property type="protein sequence ID" value="OZI30337.1"/>
    <property type="molecule type" value="Genomic_DNA"/>
</dbReference>
<evidence type="ECO:0000256" key="3">
    <source>
        <dbReference type="ARBA" id="ARBA00023163"/>
    </source>
</evidence>
<organism evidence="6 7">
    <name type="scientific">Bordetella genomosp. 10</name>
    <dbReference type="NCBI Taxonomy" id="1416804"/>
    <lineage>
        <taxon>Bacteria</taxon>
        <taxon>Pseudomonadati</taxon>
        <taxon>Pseudomonadota</taxon>
        <taxon>Betaproteobacteria</taxon>
        <taxon>Burkholderiales</taxon>
        <taxon>Alcaligenaceae</taxon>
        <taxon>Bordetella</taxon>
    </lineage>
</organism>
<dbReference type="Pfam" id="PF00392">
    <property type="entry name" value="GntR"/>
    <property type="match status" value="1"/>
</dbReference>
<evidence type="ECO:0000313" key="6">
    <source>
        <dbReference type="EMBL" id="OZI30337.1"/>
    </source>
</evidence>
<evidence type="ECO:0000256" key="1">
    <source>
        <dbReference type="ARBA" id="ARBA00023015"/>
    </source>
</evidence>
<feature type="compositionally biased region" description="Basic residues" evidence="4">
    <location>
        <begin position="292"/>
        <end position="303"/>
    </location>
</feature>
<dbReference type="OrthoDB" id="8066003at2"/>
<dbReference type="InterPro" id="IPR008920">
    <property type="entry name" value="TF_FadR/GntR_C"/>
</dbReference>
<dbReference type="SMART" id="SM00345">
    <property type="entry name" value="HTH_GNTR"/>
    <property type="match status" value="1"/>
</dbReference>
<dbReference type="Proteomes" id="UP000216020">
    <property type="component" value="Unassembled WGS sequence"/>
</dbReference>
<dbReference type="SUPFAM" id="SSF46785">
    <property type="entry name" value="Winged helix' DNA-binding domain"/>
    <property type="match status" value="1"/>
</dbReference>
<dbReference type="SUPFAM" id="SSF48008">
    <property type="entry name" value="GntR ligand-binding domain-like"/>
    <property type="match status" value="1"/>
</dbReference>
<evidence type="ECO:0000313" key="7">
    <source>
        <dbReference type="Proteomes" id="UP000216020"/>
    </source>
</evidence>
<dbReference type="PROSITE" id="PS50949">
    <property type="entry name" value="HTH_GNTR"/>
    <property type="match status" value="1"/>
</dbReference>
<dbReference type="GO" id="GO:0003677">
    <property type="term" value="F:DNA binding"/>
    <property type="evidence" value="ECO:0007669"/>
    <property type="project" value="UniProtKB-KW"/>
</dbReference>
<keyword evidence="1" id="KW-0805">Transcription regulation</keyword>
<keyword evidence="3" id="KW-0804">Transcription</keyword>
<dbReference type="PANTHER" id="PTHR43537">
    <property type="entry name" value="TRANSCRIPTIONAL REGULATOR, GNTR FAMILY"/>
    <property type="match status" value="1"/>
</dbReference>
<feature type="compositionally biased region" description="Low complexity" evidence="4">
    <location>
        <begin position="246"/>
        <end position="291"/>
    </location>
</feature>
<dbReference type="RefSeq" id="WP_094854765.1">
    <property type="nucleotide sequence ID" value="NZ_NEVM01000005.1"/>
</dbReference>
<dbReference type="AlphaFoldDB" id="A0A261S001"/>
<evidence type="ECO:0000256" key="4">
    <source>
        <dbReference type="SAM" id="MobiDB-lite"/>
    </source>
</evidence>
<reference evidence="7" key="1">
    <citation type="submission" date="2017-05" db="EMBL/GenBank/DDBJ databases">
        <title>Complete and WGS of Bordetella genogroups.</title>
        <authorList>
            <person name="Spilker T."/>
            <person name="Lipuma J."/>
        </authorList>
    </citation>
    <scope>NUCLEOTIDE SEQUENCE [LARGE SCALE GENOMIC DNA]</scope>
    <source>
        <strain evidence="7">AU16122</strain>
    </source>
</reference>
<keyword evidence="2" id="KW-0238">DNA-binding</keyword>
<sequence>MPDTPNQPTSFSAIDFLRTKSLANVVQAEIERMIIDGEFQPNERVNENGLSQRLGVSRGPIREACSALAAMGLIEIIPNRGFFIRSLSSEESQDLSEARAGIFGCMTMMLAERITAAQVATLRALLARMDEIADLGEVHTYYPVNLEFHKQIASMAGNGRLNAIYQSFVRELHIQRYRALSSPDVLHISNSEHREIVDAVEARDPVRALIAGRAHILNGMVRAKKAQPAGEAKAEEGVAPRKTRRAAGANPAATASSPSTAGRAGSASPATAVAAPTAAAAAPASTGTAARAARKPRGTRAAG</sequence>
<proteinExistence type="predicted"/>
<evidence type="ECO:0000259" key="5">
    <source>
        <dbReference type="PROSITE" id="PS50949"/>
    </source>
</evidence>
<dbReference type="InterPro" id="IPR000524">
    <property type="entry name" value="Tscrpt_reg_HTH_GntR"/>
</dbReference>
<dbReference type="InterPro" id="IPR011711">
    <property type="entry name" value="GntR_C"/>
</dbReference>
<protein>
    <recommendedName>
        <fullName evidence="5">HTH gntR-type domain-containing protein</fullName>
    </recommendedName>
</protein>
<dbReference type="Gene3D" id="1.20.120.530">
    <property type="entry name" value="GntR ligand-binding domain-like"/>
    <property type="match status" value="1"/>
</dbReference>
<dbReference type="SMART" id="SM00895">
    <property type="entry name" value="FCD"/>
    <property type="match status" value="1"/>
</dbReference>
<dbReference type="Pfam" id="PF07729">
    <property type="entry name" value="FCD"/>
    <property type="match status" value="1"/>
</dbReference>
<gene>
    <name evidence="6" type="ORF">CAL29_20040</name>
</gene>
<keyword evidence="7" id="KW-1185">Reference proteome</keyword>
<dbReference type="InterPro" id="IPR036390">
    <property type="entry name" value="WH_DNA-bd_sf"/>
</dbReference>
<feature type="domain" description="HTH gntR-type" evidence="5">
    <location>
        <begin position="20"/>
        <end position="87"/>
    </location>
</feature>
<dbReference type="PANTHER" id="PTHR43537:SF24">
    <property type="entry name" value="GLUCONATE OPERON TRANSCRIPTIONAL REPRESSOR"/>
    <property type="match status" value="1"/>
</dbReference>
<name>A0A261S001_9BORD</name>
<dbReference type="GO" id="GO:0003700">
    <property type="term" value="F:DNA-binding transcription factor activity"/>
    <property type="evidence" value="ECO:0007669"/>
    <property type="project" value="InterPro"/>
</dbReference>
<dbReference type="InterPro" id="IPR036388">
    <property type="entry name" value="WH-like_DNA-bd_sf"/>
</dbReference>
<accession>A0A261S001</accession>
<dbReference type="Gene3D" id="1.10.10.10">
    <property type="entry name" value="Winged helix-like DNA-binding domain superfamily/Winged helix DNA-binding domain"/>
    <property type="match status" value="1"/>
</dbReference>
<comment type="caution">
    <text evidence="6">The sequence shown here is derived from an EMBL/GenBank/DDBJ whole genome shotgun (WGS) entry which is preliminary data.</text>
</comment>